<dbReference type="Gene3D" id="3.60.15.10">
    <property type="entry name" value="Ribonuclease Z/Hydroxyacylglutathione hydrolase-like"/>
    <property type="match status" value="1"/>
</dbReference>
<accession>A0A7S3D262</accession>
<proteinExistence type="predicted"/>
<dbReference type="Pfam" id="PF12706">
    <property type="entry name" value="Lactamase_B_2"/>
    <property type="match status" value="1"/>
</dbReference>
<dbReference type="EMBL" id="HBIB01010105">
    <property type="protein sequence ID" value="CAE0244266.1"/>
    <property type="molecule type" value="Transcribed_RNA"/>
</dbReference>
<dbReference type="PANTHER" id="PTHR42663:SF6">
    <property type="entry name" value="HYDROLASE C777.06C-RELATED"/>
    <property type="match status" value="1"/>
</dbReference>
<reference evidence="2" key="1">
    <citation type="submission" date="2021-01" db="EMBL/GenBank/DDBJ databases">
        <authorList>
            <person name="Corre E."/>
            <person name="Pelletier E."/>
            <person name="Niang G."/>
            <person name="Scheremetjew M."/>
            <person name="Finn R."/>
            <person name="Kale V."/>
            <person name="Holt S."/>
            <person name="Cochrane G."/>
            <person name="Meng A."/>
            <person name="Brown T."/>
            <person name="Cohen L."/>
        </authorList>
    </citation>
    <scope>NUCLEOTIDE SEQUENCE</scope>
    <source>
        <strain evidence="2">NIES-2562</strain>
    </source>
</reference>
<organism evidence="2">
    <name type="scientific">Palpitomonas bilix</name>
    <dbReference type="NCBI Taxonomy" id="652834"/>
    <lineage>
        <taxon>Eukaryota</taxon>
        <taxon>Eukaryota incertae sedis</taxon>
    </lineage>
</organism>
<dbReference type="InterPro" id="IPR001279">
    <property type="entry name" value="Metallo-B-lactamas"/>
</dbReference>
<sequence length="309" mass="34096">MEEGFELWRVAVLGSGPSEGIPRVSCITRPAPSCRACVDSLRPHSKNRRRNTSLLLTLRRRQCGESWSEGEEKNILIDCGKFFWEGAIEWFPLLGVRSIDAVILTHDHFDAAGGLDNLRDWTMPPLCLQQTVPVYVRDEDKAGIAAAFPYLVEPSLSTGGGAVPALSFSSIADYVQFQIFGLSFLPVPIEHGRTTALAFAFDRFCYASDVKEVSDLAFAALPSSPSFLFVDCLREVEQSSHLSLSESVDLAGRMKAKRTFLIGIGHELCHDEVKAKLRHTSISPSFDGMILTKNEGGEWKEGDARESGR</sequence>
<dbReference type="CDD" id="cd16279">
    <property type="entry name" value="metallo-hydrolase-like_MBL-fold"/>
    <property type="match status" value="1"/>
</dbReference>
<name>A0A7S3D262_9EUKA</name>
<gene>
    <name evidence="2" type="ORF">PBIL07802_LOCUS6441</name>
</gene>
<evidence type="ECO:0000313" key="2">
    <source>
        <dbReference type="EMBL" id="CAE0244266.1"/>
    </source>
</evidence>
<feature type="domain" description="Metallo-beta-lactamase" evidence="1">
    <location>
        <begin position="74"/>
        <end position="263"/>
    </location>
</feature>
<dbReference type="InterPro" id="IPR036866">
    <property type="entry name" value="RibonucZ/Hydroxyglut_hydro"/>
</dbReference>
<dbReference type="AlphaFoldDB" id="A0A7S3D262"/>
<dbReference type="SUPFAM" id="SSF56281">
    <property type="entry name" value="Metallo-hydrolase/oxidoreductase"/>
    <property type="match status" value="1"/>
</dbReference>
<protein>
    <recommendedName>
        <fullName evidence="1">Metallo-beta-lactamase domain-containing protein</fullName>
    </recommendedName>
</protein>
<evidence type="ECO:0000259" key="1">
    <source>
        <dbReference type="Pfam" id="PF12706"/>
    </source>
</evidence>
<dbReference type="PANTHER" id="PTHR42663">
    <property type="entry name" value="HYDROLASE C777.06C-RELATED-RELATED"/>
    <property type="match status" value="1"/>
</dbReference>